<evidence type="ECO:0000256" key="4">
    <source>
        <dbReference type="SAM" id="Phobius"/>
    </source>
</evidence>
<evidence type="ECO:0000313" key="6">
    <source>
        <dbReference type="Proteomes" id="UP001603857"/>
    </source>
</evidence>
<feature type="disulfide bond" evidence="2">
    <location>
        <begin position="120"/>
        <end position="130"/>
    </location>
</feature>
<gene>
    <name evidence="5" type="ORF">Fmac_025118</name>
</gene>
<dbReference type="Proteomes" id="UP001603857">
    <property type="component" value="Unassembled WGS sequence"/>
</dbReference>
<keyword evidence="4" id="KW-1133">Transmembrane helix</keyword>
<dbReference type="Gene3D" id="2.60.110.10">
    <property type="entry name" value="Thaumatin"/>
    <property type="match status" value="1"/>
</dbReference>
<feature type="disulfide bond" evidence="2">
    <location>
        <begin position="182"/>
        <end position="240"/>
    </location>
</feature>
<proteinExistence type="inferred from homology"/>
<comment type="caution">
    <text evidence="5">The sequence shown here is derived from an EMBL/GenBank/DDBJ whole genome shotgun (WGS) entry which is preliminary data.</text>
</comment>
<name>A0ABD1LT19_9FABA</name>
<dbReference type="PROSITE" id="PS51367">
    <property type="entry name" value="THAUMATIN_2"/>
    <property type="match status" value="1"/>
</dbReference>
<feature type="compositionally biased region" description="Low complexity" evidence="3">
    <location>
        <begin position="1"/>
        <end position="11"/>
    </location>
</feature>
<feature type="disulfide bond" evidence="2">
    <location>
        <begin position="190"/>
        <end position="205"/>
    </location>
</feature>
<sequence length="290" mass="30814">MAEDSVQGGVPRQRRRGVAGGDPVVPERVLSKMTEIGKGAVKRCAVCYLVKKHELNPIDMIPGESMKIMKETPTSAFVDSSYKWLVSSVSGELGLEPGQSTSVGVAAATGTGKVWAKTFCPENEAGKLSCLTGDGGGSPFTQAELDLGGPAGIDRYRVSVVNGFNLPILLQPSDSRCNSTGCVSDLNKACPEQLRVTTGGTTIACQNQPTLFSSVFFLSQCALGDLYFPCSPTHYNIFFCPTPTRFQGNHNGNDVHLLGSLVVKVIGAVVAALITAGCSFYITIRCRRRV</sequence>
<keyword evidence="4" id="KW-0472">Membrane</keyword>
<comment type="similarity">
    <text evidence="1">Belongs to the thaumatin family.</text>
</comment>
<protein>
    <submittedName>
        <fullName evidence="5">Uncharacterized protein</fullName>
    </submittedName>
</protein>
<dbReference type="PANTHER" id="PTHR31048">
    <property type="entry name" value="OS03G0233200 PROTEIN"/>
    <property type="match status" value="1"/>
</dbReference>
<feature type="transmembrane region" description="Helical" evidence="4">
    <location>
        <begin position="261"/>
        <end position="284"/>
    </location>
</feature>
<reference evidence="5 6" key="1">
    <citation type="submission" date="2024-08" db="EMBL/GenBank/DDBJ databases">
        <title>Insights into the chromosomal genome structure of Flemingia macrophylla.</title>
        <authorList>
            <person name="Ding Y."/>
            <person name="Zhao Y."/>
            <person name="Bi W."/>
            <person name="Wu M."/>
            <person name="Zhao G."/>
            <person name="Gong Y."/>
            <person name="Li W."/>
            <person name="Zhang P."/>
        </authorList>
    </citation>
    <scope>NUCLEOTIDE SEQUENCE [LARGE SCALE GENOMIC DNA]</scope>
    <source>
        <strain evidence="5">DYQJB</strain>
        <tissue evidence="5">Leaf</tissue>
    </source>
</reference>
<dbReference type="AlphaFoldDB" id="A0ABD1LT19"/>
<dbReference type="SMART" id="SM00205">
    <property type="entry name" value="THN"/>
    <property type="match status" value="1"/>
</dbReference>
<keyword evidence="4" id="KW-0812">Transmembrane</keyword>
<keyword evidence="2" id="KW-1015">Disulfide bond</keyword>
<dbReference type="SUPFAM" id="SSF49870">
    <property type="entry name" value="Osmotin, thaumatin-like protein"/>
    <property type="match status" value="1"/>
</dbReference>
<evidence type="ECO:0000256" key="2">
    <source>
        <dbReference type="PIRSR" id="PIRSR002703-1"/>
    </source>
</evidence>
<dbReference type="Pfam" id="PF00314">
    <property type="entry name" value="Thaumatin"/>
    <property type="match status" value="1"/>
</dbReference>
<dbReference type="EMBL" id="JBGMDY010000008">
    <property type="protein sequence ID" value="KAL2326060.1"/>
    <property type="molecule type" value="Genomic_DNA"/>
</dbReference>
<dbReference type="InterPro" id="IPR037176">
    <property type="entry name" value="Osmotin/thaumatin-like_sf"/>
</dbReference>
<feature type="region of interest" description="Disordered" evidence="3">
    <location>
        <begin position="1"/>
        <end position="24"/>
    </location>
</feature>
<accession>A0ABD1LT19</accession>
<evidence type="ECO:0000256" key="1">
    <source>
        <dbReference type="ARBA" id="ARBA00010607"/>
    </source>
</evidence>
<dbReference type="InterPro" id="IPR001938">
    <property type="entry name" value="Thaumatin"/>
</dbReference>
<keyword evidence="6" id="KW-1185">Reference proteome</keyword>
<organism evidence="5 6">
    <name type="scientific">Flemingia macrophylla</name>
    <dbReference type="NCBI Taxonomy" id="520843"/>
    <lineage>
        <taxon>Eukaryota</taxon>
        <taxon>Viridiplantae</taxon>
        <taxon>Streptophyta</taxon>
        <taxon>Embryophyta</taxon>
        <taxon>Tracheophyta</taxon>
        <taxon>Spermatophyta</taxon>
        <taxon>Magnoliopsida</taxon>
        <taxon>eudicotyledons</taxon>
        <taxon>Gunneridae</taxon>
        <taxon>Pentapetalae</taxon>
        <taxon>rosids</taxon>
        <taxon>fabids</taxon>
        <taxon>Fabales</taxon>
        <taxon>Fabaceae</taxon>
        <taxon>Papilionoideae</taxon>
        <taxon>50 kb inversion clade</taxon>
        <taxon>NPAAA clade</taxon>
        <taxon>indigoferoid/millettioid clade</taxon>
        <taxon>Phaseoleae</taxon>
        <taxon>Flemingia</taxon>
    </lineage>
</organism>
<evidence type="ECO:0000313" key="5">
    <source>
        <dbReference type="EMBL" id="KAL2326060.1"/>
    </source>
</evidence>
<evidence type="ECO:0000256" key="3">
    <source>
        <dbReference type="SAM" id="MobiDB-lite"/>
    </source>
</evidence>